<reference evidence="3" key="1">
    <citation type="submission" date="2019-10" db="EMBL/GenBank/DDBJ databases">
        <title>Streptomyces sp. nov., a novel actinobacterium isolated from alkaline environment.</title>
        <authorList>
            <person name="Golinska P."/>
        </authorList>
    </citation>
    <scope>NUCLEOTIDE SEQUENCE [LARGE SCALE GENOMIC DNA]</scope>
    <source>
        <strain evidence="3">DSM 42108</strain>
    </source>
</reference>
<name>A0A7W3T4X6_9ACTN</name>
<accession>A0A7W3T4X6</accession>
<protein>
    <submittedName>
        <fullName evidence="2">Uncharacterized protein</fullName>
    </submittedName>
</protein>
<dbReference type="RefSeq" id="WP_182664661.1">
    <property type="nucleotide sequence ID" value="NZ_VKHS01000363.1"/>
</dbReference>
<gene>
    <name evidence="2" type="ORF">FOE67_15320</name>
</gene>
<dbReference type="Proteomes" id="UP000530234">
    <property type="component" value="Unassembled WGS sequence"/>
</dbReference>
<feature type="compositionally biased region" description="Basic residues" evidence="1">
    <location>
        <begin position="129"/>
        <end position="139"/>
    </location>
</feature>
<evidence type="ECO:0000313" key="3">
    <source>
        <dbReference type="Proteomes" id="UP000530234"/>
    </source>
</evidence>
<feature type="region of interest" description="Disordered" evidence="1">
    <location>
        <begin position="98"/>
        <end position="151"/>
    </location>
</feature>
<feature type="region of interest" description="Disordered" evidence="1">
    <location>
        <begin position="1"/>
        <end position="25"/>
    </location>
</feature>
<keyword evidence="3" id="KW-1185">Reference proteome</keyword>
<comment type="caution">
    <text evidence="2">The sequence shown here is derived from an EMBL/GenBank/DDBJ whole genome shotgun (WGS) entry which is preliminary data.</text>
</comment>
<organism evidence="2 3">
    <name type="scientific">Streptomyces calidiresistens</name>
    <dbReference type="NCBI Taxonomy" id="1485586"/>
    <lineage>
        <taxon>Bacteria</taxon>
        <taxon>Bacillati</taxon>
        <taxon>Actinomycetota</taxon>
        <taxon>Actinomycetes</taxon>
        <taxon>Kitasatosporales</taxon>
        <taxon>Streptomycetaceae</taxon>
        <taxon>Streptomyces</taxon>
    </lineage>
</organism>
<dbReference type="EMBL" id="VKHS01000363">
    <property type="protein sequence ID" value="MBB0230848.1"/>
    <property type="molecule type" value="Genomic_DNA"/>
</dbReference>
<dbReference type="AlphaFoldDB" id="A0A7W3T4X6"/>
<evidence type="ECO:0000313" key="2">
    <source>
        <dbReference type="EMBL" id="MBB0230848.1"/>
    </source>
</evidence>
<sequence length="170" mass="18012">MPVRPEVGDLIESGTLPSEEADEEEIRNAQGLLERVTPPVSDEEAVRLAALFGPDGCYGLAWALPHLVESAPGAASATYPNPGGNEWVDLLNARVRAGRERAGGKDGSSSSSGRLRPMNPAGCSPPAHRTTHRTARRTARPPGGAQPLPVRGAWCHMKGLLHTYAPPQKT</sequence>
<evidence type="ECO:0000256" key="1">
    <source>
        <dbReference type="SAM" id="MobiDB-lite"/>
    </source>
</evidence>
<proteinExistence type="predicted"/>